<keyword evidence="2" id="KW-0472">Membrane</keyword>
<evidence type="ECO:0000313" key="3">
    <source>
        <dbReference type="EMBL" id="CAK9265712.1"/>
    </source>
</evidence>
<feature type="region of interest" description="Disordered" evidence="1">
    <location>
        <begin position="49"/>
        <end position="121"/>
    </location>
</feature>
<feature type="transmembrane region" description="Helical" evidence="2">
    <location>
        <begin position="204"/>
        <end position="229"/>
    </location>
</feature>
<keyword evidence="2" id="KW-0812">Transmembrane</keyword>
<protein>
    <recommendedName>
        <fullName evidence="5">Chlororespiratory reduction 3</fullName>
    </recommendedName>
</protein>
<name>A0ABP0WH16_9BRYO</name>
<evidence type="ECO:0000313" key="4">
    <source>
        <dbReference type="Proteomes" id="UP001497444"/>
    </source>
</evidence>
<keyword evidence="4" id="KW-1185">Reference proteome</keyword>
<evidence type="ECO:0008006" key="5">
    <source>
        <dbReference type="Google" id="ProtNLM"/>
    </source>
</evidence>
<gene>
    <name evidence="3" type="ORF">CSSPJE1EN1_LOCUS11190</name>
</gene>
<feature type="compositionally biased region" description="Basic residues" evidence="1">
    <location>
        <begin position="74"/>
        <end position="94"/>
    </location>
</feature>
<proteinExistence type="predicted"/>
<reference evidence="3" key="1">
    <citation type="submission" date="2024-02" db="EMBL/GenBank/DDBJ databases">
        <authorList>
            <consortium name="ELIXIR-Norway"/>
            <consortium name="Elixir Norway"/>
        </authorList>
    </citation>
    <scope>NUCLEOTIDE SEQUENCE</scope>
</reference>
<dbReference type="EMBL" id="OZ020113">
    <property type="protein sequence ID" value="CAK9265712.1"/>
    <property type="molecule type" value="Genomic_DNA"/>
</dbReference>
<keyword evidence="2" id="KW-1133">Transmembrane helix</keyword>
<organism evidence="3 4">
    <name type="scientific">Sphagnum jensenii</name>
    <dbReference type="NCBI Taxonomy" id="128206"/>
    <lineage>
        <taxon>Eukaryota</taxon>
        <taxon>Viridiplantae</taxon>
        <taxon>Streptophyta</taxon>
        <taxon>Embryophyta</taxon>
        <taxon>Bryophyta</taxon>
        <taxon>Sphagnophytina</taxon>
        <taxon>Sphagnopsida</taxon>
        <taxon>Sphagnales</taxon>
        <taxon>Sphagnaceae</taxon>
        <taxon>Sphagnum</taxon>
    </lineage>
</organism>
<accession>A0ABP0WH16</accession>
<sequence>MMDLQLQQRASLLLQSSSSTVLATAALPSSLHLPSSHLSGNSFPTAATKPPLLGLARSSSTTPVNPASSASPAVRRHGACSKQLASRRKLRGIRATKSGSADAPDSSASTSSSERGSQTQQSHLELLERLTTQNSATASAGKEVKTIREQLSSQIEPEAQEVIIPLSSLEKLEVPVKELTIAQKRNIRRQDYLTKVSERNDVPFFATLAAVFLVPPICILGIAVATGYVDLFP</sequence>
<dbReference type="PANTHER" id="PTHR36742">
    <property type="entry name" value="MYOSIN-G HEAVY CHAIN-LIKE PROTEIN"/>
    <property type="match status" value="1"/>
</dbReference>
<evidence type="ECO:0000256" key="2">
    <source>
        <dbReference type="SAM" id="Phobius"/>
    </source>
</evidence>
<dbReference type="PANTHER" id="PTHR36742:SF1">
    <property type="entry name" value="MYOSIN-G HEAVY CHAIN-LIKE PROTEIN"/>
    <property type="match status" value="1"/>
</dbReference>
<evidence type="ECO:0000256" key="1">
    <source>
        <dbReference type="SAM" id="MobiDB-lite"/>
    </source>
</evidence>
<feature type="compositionally biased region" description="Low complexity" evidence="1">
    <location>
        <begin position="98"/>
        <end position="121"/>
    </location>
</feature>
<dbReference type="Proteomes" id="UP001497444">
    <property type="component" value="Chromosome 18"/>
</dbReference>
<feature type="compositionally biased region" description="Polar residues" evidence="1">
    <location>
        <begin position="57"/>
        <end position="71"/>
    </location>
</feature>